<feature type="region of interest" description="Disordered" evidence="1">
    <location>
        <begin position="311"/>
        <end position="335"/>
    </location>
</feature>
<name>A0A1R2ANV0_9CILI</name>
<dbReference type="AlphaFoldDB" id="A0A1R2ANV0"/>
<sequence>MNKQACIQCHDPIKLPDEMRAKAMCGFHLLCSKCIRTHYNTIGWNAYNYCQRCFDFMYIHMHINQNLECAVCKLKNMSNRKLKRLCQDHFLCNSCIRYGNCRVNLQCNYCNHAISRLCAECILPYHLPIAPNIAHPIHSYCYSCINNEDYLCRYCKPNSNDKVKNRNKEECYYCRDLNTESLIPMCEDHRLCNNCIKFFSKLSLKDLHIINCKFCEDVLRLNCEKKTNDIYNKSSEEKKNVAINSESALTNPRKKTYEFAGKNSNKQQISDERELQQQSYYREVQVDSYKSPDYTKNTGTNANRFVLPSEPLAVNKGSNSSQSISSKSNSTAYFPKPKSCNPNPNLNLENRHLSKNNSSLTNDKIQCFTFGNNPNILNNPNEVSRYHENSLHNFNQYYEDLPQNNQNTFNFIKEQNYSPSIPQSYSNILDSSYGYNLYGSEHSHIQYSGTQSTEFIDRSSQYVDDSALVSKSFEASNNSKCNKHNADCLFFKDCHHYQCYYCIFEAFERKFNKFLNSLNSRDLDWLNKPHKNLGCKVKNCFNKFCIPFDIVKHIAESICSTYDYPEVIAHHYQLFFEGIKTTFFICPHCTFTSGYYFQKKCLYCNK</sequence>
<organism evidence="2 3">
    <name type="scientific">Stentor coeruleus</name>
    <dbReference type="NCBI Taxonomy" id="5963"/>
    <lineage>
        <taxon>Eukaryota</taxon>
        <taxon>Sar</taxon>
        <taxon>Alveolata</taxon>
        <taxon>Ciliophora</taxon>
        <taxon>Postciliodesmatophora</taxon>
        <taxon>Heterotrichea</taxon>
        <taxon>Heterotrichida</taxon>
        <taxon>Stentoridae</taxon>
        <taxon>Stentor</taxon>
    </lineage>
</organism>
<evidence type="ECO:0000313" key="3">
    <source>
        <dbReference type="Proteomes" id="UP000187209"/>
    </source>
</evidence>
<comment type="caution">
    <text evidence="2">The sequence shown here is derived from an EMBL/GenBank/DDBJ whole genome shotgun (WGS) entry which is preliminary data.</text>
</comment>
<gene>
    <name evidence="2" type="ORF">SteCoe_37064</name>
</gene>
<feature type="compositionally biased region" description="Low complexity" evidence="1">
    <location>
        <begin position="318"/>
        <end position="330"/>
    </location>
</feature>
<protein>
    <submittedName>
        <fullName evidence="2">Uncharacterized protein</fullName>
    </submittedName>
</protein>
<reference evidence="2 3" key="1">
    <citation type="submission" date="2016-11" db="EMBL/GenBank/DDBJ databases">
        <title>The macronuclear genome of Stentor coeruleus: a giant cell with tiny introns.</title>
        <authorList>
            <person name="Slabodnick M."/>
            <person name="Ruby J.G."/>
            <person name="Reiff S.B."/>
            <person name="Swart E.C."/>
            <person name="Gosai S."/>
            <person name="Prabakaran S."/>
            <person name="Witkowska E."/>
            <person name="Larue G.E."/>
            <person name="Fisher S."/>
            <person name="Freeman R.M."/>
            <person name="Gunawardena J."/>
            <person name="Chu W."/>
            <person name="Stover N.A."/>
            <person name="Gregory B.D."/>
            <person name="Nowacki M."/>
            <person name="Derisi J."/>
            <person name="Roy S.W."/>
            <person name="Marshall W.F."/>
            <person name="Sood P."/>
        </authorList>
    </citation>
    <scope>NUCLEOTIDE SEQUENCE [LARGE SCALE GENOMIC DNA]</scope>
    <source>
        <strain evidence="2">WM001</strain>
    </source>
</reference>
<dbReference type="EMBL" id="MPUH01001793">
    <property type="protein sequence ID" value="OMJ66191.1"/>
    <property type="molecule type" value="Genomic_DNA"/>
</dbReference>
<evidence type="ECO:0000313" key="2">
    <source>
        <dbReference type="EMBL" id="OMJ66191.1"/>
    </source>
</evidence>
<dbReference type="Proteomes" id="UP000187209">
    <property type="component" value="Unassembled WGS sequence"/>
</dbReference>
<proteinExistence type="predicted"/>
<evidence type="ECO:0000256" key="1">
    <source>
        <dbReference type="SAM" id="MobiDB-lite"/>
    </source>
</evidence>
<keyword evidence="3" id="KW-1185">Reference proteome</keyword>
<accession>A0A1R2ANV0</accession>